<dbReference type="CDD" id="cd03768">
    <property type="entry name" value="SR_ResInv"/>
    <property type="match status" value="1"/>
</dbReference>
<evidence type="ECO:0000259" key="6">
    <source>
        <dbReference type="PROSITE" id="PS51736"/>
    </source>
</evidence>
<dbReference type="Proteomes" id="UP000251166">
    <property type="component" value="Chromosome"/>
</dbReference>
<name>A0A2Z4YDN7_RHILE</name>
<comment type="similarity">
    <text evidence="1">Belongs to the site-specific recombinase resolvase family.</text>
</comment>
<dbReference type="GO" id="GO:0016874">
    <property type="term" value="F:ligase activity"/>
    <property type="evidence" value="ECO:0007669"/>
    <property type="project" value="UniProtKB-KW"/>
</dbReference>
<dbReference type="GO" id="GO:0000150">
    <property type="term" value="F:DNA strand exchange activity"/>
    <property type="evidence" value="ECO:0007669"/>
    <property type="project" value="UniProtKB-KW"/>
</dbReference>
<evidence type="ECO:0000313" key="8">
    <source>
        <dbReference type="Proteomes" id="UP000251166"/>
    </source>
</evidence>
<dbReference type="PANTHER" id="PTHR30461:SF2">
    <property type="entry name" value="SERINE RECOMBINASE PINE-RELATED"/>
    <property type="match status" value="1"/>
</dbReference>
<evidence type="ECO:0000313" key="7">
    <source>
        <dbReference type="EMBL" id="AXA39414.1"/>
    </source>
</evidence>
<dbReference type="PANTHER" id="PTHR30461">
    <property type="entry name" value="DNA-INVERTASE FROM LAMBDOID PROPHAGE"/>
    <property type="match status" value="1"/>
</dbReference>
<protein>
    <submittedName>
        <fullName evidence="7">Serine recombinase PinE</fullName>
        <ecNumber evidence="7">3.1.22.-</ecNumber>
        <ecNumber evidence="7">6.5.1.-</ecNumber>
    </submittedName>
</protein>
<dbReference type="InterPro" id="IPR006119">
    <property type="entry name" value="Resolv_N"/>
</dbReference>
<evidence type="ECO:0000256" key="4">
    <source>
        <dbReference type="ARBA" id="ARBA00023125"/>
    </source>
</evidence>
<proteinExistence type="inferred from homology"/>
<dbReference type="GO" id="GO:0003677">
    <property type="term" value="F:DNA binding"/>
    <property type="evidence" value="ECO:0007669"/>
    <property type="project" value="UniProtKB-KW"/>
</dbReference>
<dbReference type="EC" id="6.5.1.-" evidence="7"/>
<keyword evidence="3" id="KW-0230">DNA invertase</keyword>
<evidence type="ECO:0000256" key="2">
    <source>
        <dbReference type="ARBA" id="ARBA00022908"/>
    </source>
</evidence>
<keyword evidence="4" id="KW-0238">DNA-binding</keyword>
<dbReference type="SUPFAM" id="SSF53041">
    <property type="entry name" value="Resolvase-like"/>
    <property type="match status" value="1"/>
</dbReference>
<dbReference type="Pfam" id="PF00239">
    <property type="entry name" value="Resolvase"/>
    <property type="match status" value="1"/>
</dbReference>
<sequence length="304" mass="33547">MLAVKCCKAGLYSCSGKVPSLLVIHPSNISLEAWMKPFFGLIRKATKQLALAEPLHAMQRAETTVFVTTKALVCRMHNSLENSGRCNAGRRDNAARRKQLFLSSRGLRRPKENGSKMRIGYARTSTESQNLDIQKQALTKAGCERIFDDPARSGAQADRPGLKKAIRALQPGDTLVVQRFDRLARSVPDLSNIISNLQKRGIGFVSLTEAIDTTTEVGLMILYVLGAIAQFERALIRERVAAGLATARANGTRLGRRPSLTAEQRAEIRALVSTGSERPDELAKRYDVHLRTIRRCLLNDINGP</sequence>
<accession>A0A2Z4YDN7</accession>
<dbReference type="InterPro" id="IPR036162">
    <property type="entry name" value="Resolvase-like_N_sf"/>
</dbReference>
<keyword evidence="7" id="KW-0436">Ligase</keyword>
<dbReference type="InterPro" id="IPR050639">
    <property type="entry name" value="SSR_resolvase"/>
</dbReference>
<feature type="domain" description="Resolvase/invertase-type recombinase catalytic" evidence="6">
    <location>
        <begin position="117"/>
        <end position="251"/>
    </location>
</feature>
<dbReference type="GO" id="GO:0015074">
    <property type="term" value="P:DNA integration"/>
    <property type="evidence" value="ECO:0007669"/>
    <property type="project" value="UniProtKB-KW"/>
</dbReference>
<gene>
    <name evidence="7" type="primary">pinE</name>
    <name evidence="7" type="ORF">DLJ82_1813</name>
</gene>
<keyword evidence="2" id="KW-0229">DNA integration</keyword>
<evidence type="ECO:0000256" key="5">
    <source>
        <dbReference type="ARBA" id="ARBA00023172"/>
    </source>
</evidence>
<dbReference type="AlphaFoldDB" id="A0A2Z4YDN7"/>
<keyword evidence="5" id="KW-0233">DNA recombination</keyword>
<dbReference type="SMART" id="SM00857">
    <property type="entry name" value="Resolvase"/>
    <property type="match status" value="1"/>
</dbReference>
<dbReference type="PROSITE" id="PS51736">
    <property type="entry name" value="RECOMBINASES_3"/>
    <property type="match status" value="1"/>
</dbReference>
<evidence type="ECO:0000256" key="3">
    <source>
        <dbReference type="ARBA" id="ARBA00023100"/>
    </source>
</evidence>
<keyword evidence="7" id="KW-0378">Hydrolase</keyword>
<dbReference type="EMBL" id="CP030760">
    <property type="protein sequence ID" value="AXA39414.1"/>
    <property type="molecule type" value="Genomic_DNA"/>
</dbReference>
<reference evidence="7 8" key="1">
    <citation type="submission" date="2018-07" db="EMBL/GenBank/DDBJ databases">
        <title>Rhizobium leguminosarum strain:ATCC 14479 Genome sequencing and assembly.</title>
        <authorList>
            <person name="Chakraborty R."/>
        </authorList>
    </citation>
    <scope>NUCLEOTIDE SEQUENCE [LARGE SCALE GENOMIC DNA]</scope>
    <source>
        <strain evidence="7 8">ATCC 14479</strain>
    </source>
</reference>
<dbReference type="Gene3D" id="1.10.10.60">
    <property type="entry name" value="Homeodomain-like"/>
    <property type="match status" value="1"/>
</dbReference>
<dbReference type="EC" id="3.1.22.-" evidence="7"/>
<evidence type="ECO:0000256" key="1">
    <source>
        <dbReference type="ARBA" id="ARBA00009913"/>
    </source>
</evidence>
<organism evidence="7 8">
    <name type="scientific">Rhizobium leguminosarum</name>
    <dbReference type="NCBI Taxonomy" id="384"/>
    <lineage>
        <taxon>Bacteria</taxon>
        <taxon>Pseudomonadati</taxon>
        <taxon>Pseudomonadota</taxon>
        <taxon>Alphaproteobacteria</taxon>
        <taxon>Hyphomicrobiales</taxon>
        <taxon>Rhizobiaceae</taxon>
        <taxon>Rhizobium/Agrobacterium group</taxon>
        <taxon>Rhizobium</taxon>
    </lineage>
</organism>
<dbReference type="GO" id="GO:0016787">
    <property type="term" value="F:hydrolase activity"/>
    <property type="evidence" value="ECO:0007669"/>
    <property type="project" value="UniProtKB-KW"/>
</dbReference>
<dbReference type="Gene3D" id="3.40.50.1390">
    <property type="entry name" value="Resolvase, N-terminal catalytic domain"/>
    <property type="match status" value="1"/>
</dbReference>
<dbReference type="FunFam" id="3.40.50.1390:FF:000001">
    <property type="entry name" value="DNA recombinase"/>
    <property type="match status" value="1"/>
</dbReference>